<evidence type="ECO:0000313" key="1">
    <source>
        <dbReference type="EMBL" id="GAK46077.1"/>
    </source>
</evidence>
<proteinExistence type="predicted"/>
<dbReference type="Proteomes" id="UP000028702">
    <property type="component" value="Unassembled WGS sequence"/>
</dbReference>
<keyword evidence="2" id="KW-1185">Reference proteome</keyword>
<evidence type="ECO:0000313" key="2">
    <source>
        <dbReference type="Proteomes" id="UP000028702"/>
    </source>
</evidence>
<name>A0A081BDF9_9HYPH</name>
<comment type="caution">
    <text evidence="1">The sequence shown here is derived from an EMBL/GenBank/DDBJ whole genome shotgun (WGS) entry which is preliminary data.</text>
</comment>
<accession>A0A081BDF9</accession>
<organism evidence="1 2">
    <name type="scientific">Tepidicaulis marinus</name>
    <dbReference type="NCBI Taxonomy" id="1333998"/>
    <lineage>
        <taxon>Bacteria</taxon>
        <taxon>Pseudomonadati</taxon>
        <taxon>Pseudomonadota</taxon>
        <taxon>Alphaproteobacteria</taxon>
        <taxon>Hyphomicrobiales</taxon>
        <taxon>Parvibaculaceae</taxon>
        <taxon>Tepidicaulis</taxon>
    </lineage>
</organism>
<gene>
    <name evidence="1" type="ORF">M2A_2576</name>
</gene>
<protein>
    <submittedName>
        <fullName evidence="1">Uncharacterized protein</fullName>
    </submittedName>
</protein>
<reference evidence="1 2" key="1">
    <citation type="submission" date="2014-07" db="EMBL/GenBank/DDBJ databases">
        <title>Tepidicaulis marinum gen. nov., sp. nov., a novel marine bacterium denitrifying nitrate to nitrous oxide strictly under microaerobic conditions.</title>
        <authorList>
            <person name="Takeuchi M."/>
            <person name="Yamagishi T."/>
            <person name="Kamagata Y."/>
            <person name="Oshima K."/>
            <person name="Hattori M."/>
            <person name="Katayama T."/>
            <person name="Hanada S."/>
            <person name="Tamaki H."/>
            <person name="Marumo K."/>
            <person name="Maeda H."/>
            <person name="Nedachi M."/>
            <person name="Iwasaki W."/>
            <person name="Suwa Y."/>
            <person name="Sakata S."/>
        </authorList>
    </citation>
    <scope>NUCLEOTIDE SEQUENCE [LARGE SCALE GENOMIC DNA]</scope>
    <source>
        <strain evidence="1 2">MA2</strain>
    </source>
</reference>
<sequence>METVFSSDMDFSPDFDCGWRQSNGKSGAALALARLQSFLDVAAIYAKLPVKRGGA</sequence>
<dbReference type="EMBL" id="BBIO01000014">
    <property type="protein sequence ID" value="GAK46077.1"/>
    <property type="molecule type" value="Genomic_DNA"/>
</dbReference>
<dbReference type="AlphaFoldDB" id="A0A081BDF9"/>